<feature type="domain" description="Histidine kinase" evidence="18">
    <location>
        <begin position="447"/>
        <end position="636"/>
    </location>
</feature>
<evidence type="ECO:0000256" key="8">
    <source>
        <dbReference type="ARBA" id="ARBA00022679"/>
    </source>
</evidence>
<comment type="caution">
    <text evidence="19">The sequence shown here is derived from an EMBL/GenBank/DDBJ whole genome shotgun (WGS) entry which is preliminary data.</text>
</comment>
<keyword evidence="17" id="KW-0812">Transmembrane</keyword>
<reference evidence="19" key="1">
    <citation type="submission" date="2021-01" db="EMBL/GenBank/DDBJ databases">
        <title>Fulvivirga kasyanovii gen. nov., sp nov., a novel member of the phylum Bacteroidetes isolated from seawater in a mussel farm.</title>
        <authorList>
            <person name="Zhao L.-H."/>
            <person name="Wang Z.-J."/>
        </authorList>
    </citation>
    <scope>NUCLEOTIDE SEQUENCE</scope>
    <source>
        <strain evidence="19">2943</strain>
    </source>
</reference>
<evidence type="ECO:0000313" key="19">
    <source>
        <dbReference type="EMBL" id="MBL3658556.1"/>
    </source>
</evidence>
<dbReference type="SUPFAM" id="SSF48452">
    <property type="entry name" value="TPR-like"/>
    <property type="match status" value="2"/>
</dbReference>
<evidence type="ECO:0000256" key="11">
    <source>
        <dbReference type="ARBA" id="ARBA00023004"/>
    </source>
</evidence>
<dbReference type="InterPro" id="IPR003594">
    <property type="entry name" value="HATPase_dom"/>
</dbReference>
<accession>A0A937K2G1</accession>
<dbReference type="EC" id="2.7.13.3" evidence="4"/>
<dbReference type="InterPro" id="IPR011990">
    <property type="entry name" value="TPR-like_helical_dom_sf"/>
</dbReference>
<dbReference type="Proteomes" id="UP000659388">
    <property type="component" value="Unassembled WGS sequence"/>
</dbReference>
<dbReference type="GO" id="GO:0016020">
    <property type="term" value="C:membrane"/>
    <property type="evidence" value="ECO:0007669"/>
    <property type="project" value="InterPro"/>
</dbReference>
<dbReference type="PRINTS" id="PR00344">
    <property type="entry name" value="BCTRLSENSOR"/>
</dbReference>
<evidence type="ECO:0000256" key="4">
    <source>
        <dbReference type="ARBA" id="ARBA00012438"/>
    </source>
</evidence>
<comment type="catalytic activity">
    <reaction evidence="1">
        <text>ATP + protein L-histidine = ADP + protein N-phospho-L-histidine.</text>
        <dbReference type="EC" id="2.7.13.3"/>
    </reaction>
</comment>
<protein>
    <recommendedName>
        <fullName evidence="5">Oxygen sensor histidine kinase NreB</fullName>
        <ecNumber evidence="4">2.7.13.3</ecNumber>
    </recommendedName>
    <alternativeName>
        <fullName evidence="15">Nitrogen regulation protein B</fullName>
    </alternativeName>
</protein>
<dbReference type="PANTHER" id="PTHR24421">
    <property type="entry name" value="NITRATE/NITRITE SENSOR PROTEIN NARX-RELATED"/>
    <property type="match status" value="1"/>
</dbReference>
<keyword evidence="7" id="KW-0963">Cytoplasm</keyword>
<dbReference type="GO" id="GO:0046983">
    <property type="term" value="F:protein dimerization activity"/>
    <property type="evidence" value="ECO:0007669"/>
    <property type="project" value="InterPro"/>
</dbReference>
<dbReference type="AlphaFoldDB" id="A0A937K2G1"/>
<dbReference type="Pfam" id="PF07730">
    <property type="entry name" value="HisKA_3"/>
    <property type="match status" value="1"/>
</dbReference>
<keyword evidence="11" id="KW-0408">Iron</keyword>
<evidence type="ECO:0000256" key="10">
    <source>
        <dbReference type="ARBA" id="ARBA00022777"/>
    </source>
</evidence>
<gene>
    <name evidence="19" type="ORF">JL102_20555</name>
</gene>
<organism evidence="19 20">
    <name type="scientific">Fulvivirga sediminis</name>
    <dbReference type="NCBI Taxonomy" id="2803949"/>
    <lineage>
        <taxon>Bacteria</taxon>
        <taxon>Pseudomonadati</taxon>
        <taxon>Bacteroidota</taxon>
        <taxon>Cytophagia</taxon>
        <taxon>Cytophagales</taxon>
        <taxon>Fulvivirgaceae</taxon>
        <taxon>Fulvivirga</taxon>
    </lineage>
</organism>
<keyword evidence="6" id="KW-0004">4Fe-4S</keyword>
<proteinExistence type="predicted"/>
<evidence type="ECO:0000259" key="18">
    <source>
        <dbReference type="PROSITE" id="PS50109"/>
    </source>
</evidence>
<keyword evidence="16" id="KW-0175">Coiled coil</keyword>
<dbReference type="Gene3D" id="1.20.5.1930">
    <property type="match status" value="1"/>
</dbReference>
<evidence type="ECO:0000256" key="12">
    <source>
        <dbReference type="ARBA" id="ARBA00023012"/>
    </source>
</evidence>
<keyword evidence="17" id="KW-0472">Membrane</keyword>
<dbReference type="SMART" id="SM00387">
    <property type="entry name" value="HATPase_c"/>
    <property type="match status" value="1"/>
</dbReference>
<keyword evidence="13" id="KW-0411">Iron-sulfur</keyword>
<evidence type="ECO:0000256" key="7">
    <source>
        <dbReference type="ARBA" id="ARBA00022490"/>
    </source>
</evidence>
<sequence length="636" mass="73470">MRAIRVLFIFLLFITFQTKSQDQDPQKYIIFKAFSQLPTEVDHSLYQSLEQARLPMEKLAYLDTIGIIFLRTDLVDSVIYYGRQMNQLISDLDPEDENVNYYQQRAYFYEGEGKRDIGLLEDAIATFIKGIELSVSEDNTMQKFLKLGLAKTYLTKREDAKANAIIQKLSTNNEELSLTLSILITKADYYFSRNHLDSAMLMYNKVLEEEKIDNYPKLKLHAQVYRGIIQSEKGYKEEALTIFFESKEIALEKGFYDLYIKSILNEGNIYREKKEYDIAEAALSMAYINSVSWNRMILQRRVIRALVDLYVEKEDFKNAFSLMTQDSYITRQISSQQNQLQLRDIELKYETLQKERKIDNLQKEQIKKEAEISRQKTIKNAILIGFCIILAPIILLLVVYYQKLLAQSMLNKQQEELNKQEVQSLLQSQELQLAKTSIVAQNEERSRIARELHDSIGGNLAGIKLQMNNITHQDAYIKQLMQQLDATYEQVREISHSLIPKAFKDQAFTQLVSSYITNLSNAQDIQLHFSAYPESEIDQLEQKLQVMLFNLIKELVTNAFKHAQASVINLQLSIFTDEGTIDLLYEDNGVGFDLNKTGKGIGLKNMEHRVETFNGTMAIDSAEKRGTVISISIPKA</sequence>
<evidence type="ECO:0000256" key="2">
    <source>
        <dbReference type="ARBA" id="ARBA00001966"/>
    </source>
</evidence>
<dbReference type="InterPro" id="IPR011712">
    <property type="entry name" value="Sig_transdc_His_kin_sub3_dim/P"/>
</dbReference>
<keyword evidence="17" id="KW-1133">Transmembrane helix</keyword>
<dbReference type="InterPro" id="IPR036890">
    <property type="entry name" value="HATPase_C_sf"/>
</dbReference>
<evidence type="ECO:0000256" key="14">
    <source>
        <dbReference type="ARBA" id="ARBA00024827"/>
    </source>
</evidence>
<feature type="coiled-coil region" evidence="16">
    <location>
        <begin position="335"/>
        <end position="369"/>
    </location>
</feature>
<evidence type="ECO:0000256" key="3">
    <source>
        <dbReference type="ARBA" id="ARBA00004496"/>
    </source>
</evidence>
<dbReference type="GO" id="GO:0005737">
    <property type="term" value="C:cytoplasm"/>
    <property type="evidence" value="ECO:0007669"/>
    <property type="project" value="UniProtKB-SubCell"/>
</dbReference>
<dbReference type="SUPFAM" id="SSF55874">
    <property type="entry name" value="ATPase domain of HSP90 chaperone/DNA topoisomerase II/histidine kinase"/>
    <property type="match status" value="1"/>
</dbReference>
<dbReference type="GO" id="GO:0046872">
    <property type="term" value="F:metal ion binding"/>
    <property type="evidence" value="ECO:0007669"/>
    <property type="project" value="UniProtKB-KW"/>
</dbReference>
<keyword evidence="10" id="KW-0418">Kinase</keyword>
<evidence type="ECO:0000256" key="16">
    <source>
        <dbReference type="SAM" id="Coils"/>
    </source>
</evidence>
<dbReference type="InterPro" id="IPR050482">
    <property type="entry name" value="Sensor_HK_TwoCompSys"/>
</dbReference>
<comment type="cofactor">
    <cofactor evidence="2">
        <name>[4Fe-4S] cluster</name>
        <dbReference type="ChEBI" id="CHEBI:49883"/>
    </cofactor>
</comment>
<dbReference type="InterPro" id="IPR005467">
    <property type="entry name" value="His_kinase_dom"/>
</dbReference>
<evidence type="ECO:0000256" key="9">
    <source>
        <dbReference type="ARBA" id="ARBA00022723"/>
    </source>
</evidence>
<keyword evidence="9" id="KW-0479">Metal-binding</keyword>
<dbReference type="CDD" id="cd16917">
    <property type="entry name" value="HATPase_UhpB-NarQ-NarX-like"/>
    <property type="match status" value="1"/>
</dbReference>
<dbReference type="PROSITE" id="PS50109">
    <property type="entry name" value="HIS_KIN"/>
    <property type="match status" value="1"/>
</dbReference>
<dbReference type="Gene3D" id="1.25.40.10">
    <property type="entry name" value="Tetratricopeptide repeat domain"/>
    <property type="match status" value="1"/>
</dbReference>
<keyword evidence="20" id="KW-1185">Reference proteome</keyword>
<evidence type="ECO:0000256" key="13">
    <source>
        <dbReference type="ARBA" id="ARBA00023014"/>
    </source>
</evidence>
<dbReference type="GO" id="GO:0051539">
    <property type="term" value="F:4 iron, 4 sulfur cluster binding"/>
    <property type="evidence" value="ECO:0007669"/>
    <property type="project" value="UniProtKB-KW"/>
</dbReference>
<dbReference type="InterPro" id="IPR004358">
    <property type="entry name" value="Sig_transdc_His_kin-like_C"/>
</dbReference>
<evidence type="ECO:0000313" key="20">
    <source>
        <dbReference type="Proteomes" id="UP000659388"/>
    </source>
</evidence>
<comment type="function">
    <text evidence="14">Member of the two-component regulatory system NreB/NreC involved in the control of dissimilatory nitrate/nitrite reduction in response to oxygen. NreB functions as a direct oxygen sensor histidine kinase which is autophosphorylated, in the absence of oxygen, probably at the conserved histidine residue, and transfers its phosphate group probably to a conserved aspartate residue of NreC. NreB/NreC activates the expression of the nitrate (narGHJI) and nitrite (nir) reductase operons, as well as the putative nitrate transporter gene narT.</text>
</comment>
<dbReference type="Pfam" id="PF02518">
    <property type="entry name" value="HATPase_c"/>
    <property type="match status" value="1"/>
</dbReference>
<dbReference type="GO" id="GO:0000155">
    <property type="term" value="F:phosphorelay sensor kinase activity"/>
    <property type="evidence" value="ECO:0007669"/>
    <property type="project" value="InterPro"/>
</dbReference>
<evidence type="ECO:0000256" key="6">
    <source>
        <dbReference type="ARBA" id="ARBA00022485"/>
    </source>
</evidence>
<evidence type="ECO:0000256" key="17">
    <source>
        <dbReference type="SAM" id="Phobius"/>
    </source>
</evidence>
<evidence type="ECO:0000256" key="5">
    <source>
        <dbReference type="ARBA" id="ARBA00017322"/>
    </source>
</evidence>
<dbReference type="PANTHER" id="PTHR24421:SF55">
    <property type="entry name" value="SENSOR HISTIDINE KINASE YDFH"/>
    <property type="match status" value="1"/>
</dbReference>
<dbReference type="RefSeq" id="WP_202246349.1">
    <property type="nucleotide sequence ID" value="NZ_JAESIY010000013.1"/>
</dbReference>
<feature type="transmembrane region" description="Helical" evidence="17">
    <location>
        <begin position="381"/>
        <end position="401"/>
    </location>
</feature>
<comment type="subcellular location">
    <subcellularLocation>
        <location evidence="3">Cytoplasm</location>
    </subcellularLocation>
</comment>
<name>A0A937K2G1_9BACT</name>
<dbReference type="Gene3D" id="3.30.565.10">
    <property type="entry name" value="Histidine kinase-like ATPase, C-terminal domain"/>
    <property type="match status" value="1"/>
</dbReference>
<evidence type="ECO:0000256" key="1">
    <source>
        <dbReference type="ARBA" id="ARBA00000085"/>
    </source>
</evidence>
<dbReference type="EMBL" id="JAESIY010000013">
    <property type="protein sequence ID" value="MBL3658556.1"/>
    <property type="molecule type" value="Genomic_DNA"/>
</dbReference>
<keyword evidence="8" id="KW-0808">Transferase</keyword>
<evidence type="ECO:0000256" key="15">
    <source>
        <dbReference type="ARBA" id="ARBA00030800"/>
    </source>
</evidence>
<keyword evidence="12" id="KW-0902">Two-component regulatory system</keyword>